<evidence type="ECO:0000313" key="2">
    <source>
        <dbReference type="Proteomes" id="UP001501176"/>
    </source>
</evidence>
<sequence length="267" mass="30462">MESARAIKILERQRATIDELRSSRRSQEFTKWKRDTEVAVQRIFGADSRHLTDFSEIRYSLSVFTTGTPDSDFHDAYLRGLDTAKSILSSMIDEIREYDLDSNADSPTKALGTLEQVCLRFHIVARQLRVRYSNRTTLEIEDEYDVQDLLHSLLKLSFDDVRREEWTPSYAGGSARADFLLKEEGVVIEVKKTRQGLSVPDIGAQLLVDIARYQTHPDCKQLVCFIYDPEGRIGNPIGLERDLEKTPAKMPVRVIGECPEFCGRGIT</sequence>
<dbReference type="RefSeq" id="WP_343819928.1">
    <property type="nucleotide sequence ID" value="NZ_BAAAFN010000006.1"/>
</dbReference>
<accession>A0ABN0TDU3</accession>
<protein>
    <submittedName>
        <fullName evidence="1">Uncharacterized protein</fullName>
    </submittedName>
</protein>
<reference evidence="1 2" key="1">
    <citation type="journal article" date="2019" name="Int. J. Syst. Evol. Microbiol.">
        <title>The Global Catalogue of Microorganisms (GCM) 10K type strain sequencing project: providing services to taxonomists for standard genome sequencing and annotation.</title>
        <authorList>
            <consortium name="The Broad Institute Genomics Platform"/>
            <consortium name="The Broad Institute Genome Sequencing Center for Infectious Disease"/>
            <person name="Wu L."/>
            <person name="Ma J."/>
        </authorList>
    </citation>
    <scope>NUCLEOTIDE SEQUENCE [LARGE SCALE GENOMIC DNA]</scope>
    <source>
        <strain evidence="1 2">JCM 16240</strain>
    </source>
</reference>
<gene>
    <name evidence="1" type="ORF">GCM10009125_05140</name>
</gene>
<organism evidence="1 2">
    <name type="scientific">Castellaniella daejeonensis</name>
    <dbReference type="NCBI Taxonomy" id="659013"/>
    <lineage>
        <taxon>Bacteria</taxon>
        <taxon>Pseudomonadati</taxon>
        <taxon>Pseudomonadota</taxon>
        <taxon>Betaproteobacteria</taxon>
        <taxon>Burkholderiales</taxon>
        <taxon>Alcaligenaceae</taxon>
        <taxon>Castellaniella</taxon>
    </lineage>
</organism>
<proteinExistence type="predicted"/>
<dbReference type="EMBL" id="BAAAFN010000006">
    <property type="protein sequence ID" value="GAA0219185.1"/>
    <property type="molecule type" value="Genomic_DNA"/>
</dbReference>
<keyword evidence="2" id="KW-1185">Reference proteome</keyword>
<comment type="caution">
    <text evidence="1">The sequence shown here is derived from an EMBL/GenBank/DDBJ whole genome shotgun (WGS) entry which is preliminary data.</text>
</comment>
<dbReference type="Proteomes" id="UP001501176">
    <property type="component" value="Unassembled WGS sequence"/>
</dbReference>
<evidence type="ECO:0000313" key="1">
    <source>
        <dbReference type="EMBL" id="GAA0219185.1"/>
    </source>
</evidence>
<name>A0ABN0TDU3_9BURK</name>
<dbReference type="Pfam" id="PF18742">
    <property type="entry name" value="DpnII-MboI"/>
    <property type="match status" value="1"/>
</dbReference>